<accession>A0A916UVW2</accession>
<protein>
    <recommendedName>
        <fullName evidence="5">Tfp pilus assembly protein FimV</fullName>
    </recommendedName>
</protein>
<reference evidence="3" key="1">
    <citation type="journal article" date="2014" name="Int. J. Syst. Evol. Microbiol.">
        <title>Complete genome sequence of Corynebacterium casei LMG S-19264T (=DSM 44701T), isolated from a smear-ripened cheese.</title>
        <authorList>
            <consortium name="US DOE Joint Genome Institute (JGI-PGF)"/>
            <person name="Walter F."/>
            <person name="Albersmeier A."/>
            <person name="Kalinowski J."/>
            <person name="Ruckert C."/>
        </authorList>
    </citation>
    <scope>NUCLEOTIDE SEQUENCE</scope>
    <source>
        <strain evidence="3">CGMCC 1.10998</strain>
    </source>
</reference>
<name>A0A916UVW2_9BURK</name>
<keyword evidence="4" id="KW-1185">Reference proteome</keyword>
<keyword evidence="2" id="KW-1133">Transmembrane helix</keyword>
<feature type="region of interest" description="Disordered" evidence="1">
    <location>
        <begin position="35"/>
        <end position="100"/>
    </location>
</feature>
<feature type="transmembrane region" description="Helical" evidence="2">
    <location>
        <begin position="206"/>
        <end position="228"/>
    </location>
</feature>
<sequence length="539" mass="58422">MVVDVGCDAQIHREFMLLLDPPLFASASSRAELQIAQPDSDNTVPVAPAAVPARRGKPVPRAATGAATGSDLASDELPPKSKPAKQAKAPASTAGSVSKTLKAPKDVLKLSDDTEVIPQQGLRLSDTLSERPTSNQQNMAELRLAQAELAALLRGENPEKASDDQIKADQQKVQALQAESNQLKRQSQADKAELESLRENSFSRNWIVALAGLLLLGLVALAVLVVLLRRQAQKTAFAWTEQNAEKASAEPKMSVEEIVNSVQASYGPSTIAGGAPVASADAAADKAALALAANSGSGSLARNTGSTARTAPAKLNLPSLEDTNSSTFNFFAAKGNSMKVEEISDVTQEAEFWMSVNDPQRAIEILEPQAAIDVPDSPVPWLYLLDLYRVTKNKEKYDTLRDRFILIFNANIPDFETDPADSTARLLEDFEHLMGKICGLWNTNDILPFLQSLLIDDRDGKRMGFELPVYRDILLLIAIANELERVKAQGGGSGGRWTNDEELTIPDVSTLNRPKEEKNDFNPIDFEVIDFPKSFPANK</sequence>
<organism evidence="3 4">
    <name type="scientific">Undibacterium terreum</name>
    <dbReference type="NCBI Taxonomy" id="1224302"/>
    <lineage>
        <taxon>Bacteria</taxon>
        <taxon>Pseudomonadati</taxon>
        <taxon>Pseudomonadota</taxon>
        <taxon>Betaproteobacteria</taxon>
        <taxon>Burkholderiales</taxon>
        <taxon>Oxalobacteraceae</taxon>
        <taxon>Undibacterium</taxon>
    </lineage>
</organism>
<evidence type="ECO:0000313" key="3">
    <source>
        <dbReference type="EMBL" id="GGC90493.1"/>
    </source>
</evidence>
<feature type="compositionally biased region" description="Basic and acidic residues" evidence="1">
    <location>
        <begin position="157"/>
        <end position="170"/>
    </location>
</feature>
<evidence type="ECO:0000313" key="4">
    <source>
        <dbReference type="Proteomes" id="UP000637423"/>
    </source>
</evidence>
<dbReference type="Proteomes" id="UP000637423">
    <property type="component" value="Unassembled WGS sequence"/>
</dbReference>
<feature type="compositionally biased region" description="Low complexity" evidence="1">
    <location>
        <begin position="44"/>
        <end position="63"/>
    </location>
</feature>
<proteinExistence type="predicted"/>
<dbReference type="AlphaFoldDB" id="A0A916UVW2"/>
<evidence type="ECO:0000256" key="2">
    <source>
        <dbReference type="SAM" id="Phobius"/>
    </source>
</evidence>
<evidence type="ECO:0008006" key="5">
    <source>
        <dbReference type="Google" id="ProtNLM"/>
    </source>
</evidence>
<dbReference type="EMBL" id="BMED01000005">
    <property type="protein sequence ID" value="GGC90493.1"/>
    <property type="molecule type" value="Genomic_DNA"/>
</dbReference>
<feature type="region of interest" description="Disordered" evidence="1">
    <location>
        <begin position="157"/>
        <end position="188"/>
    </location>
</feature>
<comment type="caution">
    <text evidence="3">The sequence shown here is derived from an EMBL/GenBank/DDBJ whole genome shotgun (WGS) entry which is preliminary data.</text>
</comment>
<feature type="compositionally biased region" description="Polar residues" evidence="1">
    <location>
        <begin position="171"/>
        <end position="186"/>
    </location>
</feature>
<reference evidence="3" key="2">
    <citation type="submission" date="2020-09" db="EMBL/GenBank/DDBJ databases">
        <authorList>
            <person name="Sun Q."/>
            <person name="Zhou Y."/>
        </authorList>
    </citation>
    <scope>NUCLEOTIDE SEQUENCE</scope>
    <source>
        <strain evidence="3">CGMCC 1.10998</strain>
    </source>
</reference>
<keyword evidence="2" id="KW-0472">Membrane</keyword>
<keyword evidence="2" id="KW-0812">Transmembrane</keyword>
<gene>
    <name evidence="3" type="ORF">GCM10011396_42160</name>
</gene>
<evidence type="ECO:0000256" key="1">
    <source>
        <dbReference type="SAM" id="MobiDB-lite"/>
    </source>
</evidence>